<organism evidence="3 4">
    <name type="scientific">Fibrella aestuarina BUZ 2</name>
    <dbReference type="NCBI Taxonomy" id="1166018"/>
    <lineage>
        <taxon>Bacteria</taxon>
        <taxon>Pseudomonadati</taxon>
        <taxon>Bacteroidota</taxon>
        <taxon>Cytophagia</taxon>
        <taxon>Cytophagales</taxon>
        <taxon>Spirosomataceae</taxon>
        <taxon>Fibrella</taxon>
    </lineage>
</organism>
<reference evidence="3 4" key="1">
    <citation type="journal article" date="2012" name="J. Bacteriol.">
        <title>Genome Sequence of Fibrella aestuarina BUZ 2T, a Filamentous Marine Bacterium.</title>
        <authorList>
            <person name="Filippini M."/>
            <person name="Qi W."/>
            <person name="Blom J."/>
            <person name="Goesmann A."/>
            <person name="Smits T.H."/>
            <person name="Bagheri H.C."/>
        </authorList>
    </citation>
    <scope>NUCLEOTIDE SEQUENCE [LARGE SCALE GENOMIC DNA]</scope>
    <source>
        <strain evidence="4">BUZ 2T</strain>
    </source>
</reference>
<dbReference type="Pfam" id="PF02410">
    <property type="entry name" value="RsfS"/>
    <property type="match status" value="1"/>
</dbReference>
<proteinExistence type="inferred from homology"/>
<comment type="subcellular location">
    <subcellularLocation>
        <location evidence="2">Cytoplasm</location>
    </subcellularLocation>
</comment>
<dbReference type="InterPro" id="IPR043519">
    <property type="entry name" value="NT_sf"/>
</dbReference>
<dbReference type="PANTHER" id="PTHR21043">
    <property type="entry name" value="IOJAP SUPERFAMILY ORTHOLOG"/>
    <property type="match status" value="1"/>
</dbReference>
<accession>I0K9S3</accession>
<dbReference type="AlphaFoldDB" id="I0K9S3"/>
<keyword evidence="4" id="KW-1185">Reference proteome</keyword>
<evidence type="ECO:0000256" key="2">
    <source>
        <dbReference type="HAMAP-Rule" id="MF_01477"/>
    </source>
</evidence>
<dbReference type="PATRIC" id="fig|1166018.3.peg.4635"/>
<dbReference type="eggNOG" id="COG0799">
    <property type="taxonomic scope" value="Bacteria"/>
</dbReference>
<dbReference type="STRING" id="1166018.FAES_2867"/>
<dbReference type="GO" id="GO:0042256">
    <property type="term" value="P:cytosolic ribosome assembly"/>
    <property type="evidence" value="ECO:0007669"/>
    <property type="project" value="UniProtKB-UniRule"/>
</dbReference>
<dbReference type="HOGENOM" id="CLU_092688_2_2_10"/>
<dbReference type="GO" id="GO:0043023">
    <property type="term" value="F:ribosomal large subunit binding"/>
    <property type="evidence" value="ECO:0007669"/>
    <property type="project" value="TreeGrafter"/>
</dbReference>
<dbReference type="Proteomes" id="UP000011058">
    <property type="component" value="Chromosome"/>
</dbReference>
<dbReference type="InterPro" id="IPR004394">
    <property type="entry name" value="Iojap/RsfS/C7orf30"/>
</dbReference>
<comment type="subunit">
    <text evidence="2">Interacts with ribosomal protein uL14 (rplN).</text>
</comment>
<dbReference type="EMBL" id="HE796683">
    <property type="protein sequence ID" value="CCH00876.1"/>
    <property type="molecule type" value="Genomic_DNA"/>
</dbReference>
<evidence type="ECO:0000256" key="1">
    <source>
        <dbReference type="ARBA" id="ARBA00010574"/>
    </source>
</evidence>
<keyword evidence="2" id="KW-0810">Translation regulation</keyword>
<dbReference type="HAMAP" id="MF_01477">
    <property type="entry name" value="Iojap_RsfS"/>
    <property type="match status" value="1"/>
</dbReference>
<comment type="function">
    <text evidence="2">Functions as a ribosomal silencing factor. Interacts with ribosomal protein uL14 (rplN), blocking formation of intersubunit bridge B8. Prevents association of the 30S and 50S ribosomal subunits and the formation of functional ribosomes, thus repressing translation.</text>
</comment>
<keyword evidence="2" id="KW-0963">Cytoplasm</keyword>
<dbReference type="PANTHER" id="PTHR21043:SF0">
    <property type="entry name" value="MITOCHONDRIAL ASSEMBLY OF RIBOSOMAL LARGE SUBUNIT PROTEIN 1"/>
    <property type="match status" value="1"/>
</dbReference>
<gene>
    <name evidence="2" type="primary">rsfS</name>
    <name evidence="3" type="ORF">FAES_2867</name>
</gene>
<comment type="similarity">
    <text evidence="1 2">Belongs to the Iojap/RsfS family.</text>
</comment>
<evidence type="ECO:0000313" key="4">
    <source>
        <dbReference type="Proteomes" id="UP000011058"/>
    </source>
</evidence>
<sequence>MVRSGSVSTHTHLTWQRTRYPFATQVYIQSMIQNTVLAKQPELTTQQLRDLIVKGMQEKKAQDIVVMDLRRVKNAITDYFIICSGSSDTQIDAIAGSIEEEILKVSRTFPFNREGKANREWILLDYVDVVAHVFKKERRAFYDLEQLWGDAEIEYIADDDIVPAIQRVG</sequence>
<dbReference type="GO" id="GO:0017148">
    <property type="term" value="P:negative regulation of translation"/>
    <property type="evidence" value="ECO:0007669"/>
    <property type="project" value="UniProtKB-UniRule"/>
</dbReference>
<dbReference type="NCBIfam" id="TIGR00090">
    <property type="entry name" value="rsfS_iojap_ybeB"/>
    <property type="match status" value="1"/>
</dbReference>
<dbReference type="KEGG" id="fae:FAES_2867"/>
<keyword evidence="2" id="KW-0678">Repressor</keyword>
<dbReference type="Gene3D" id="3.30.460.10">
    <property type="entry name" value="Beta Polymerase, domain 2"/>
    <property type="match status" value="1"/>
</dbReference>
<dbReference type="GO" id="GO:0090071">
    <property type="term" value="P:negative regulation of ribosome biogenesis"/>
    <property type="evidence" value="ECO:0007669"/>
    <property type="project" value="UniProtKB-UniRule"/>
</dbReference>
<dbReference type="SUPFAM" id="SSF81301">
    <property type="entry name" value="Nucleotidyltransferase"/>
    <property type="match status" value="1"/>
</dbReference>
<name>I0K9S3_9BACT</name>
<evidence type="ECO:0000313" key="3">
    <source>
        <dbReference type="EMBL" id="CCH00876.1"/>
    </source>
</evidence>
<protein>
    <recommendedName>
        <fullName evidence="2">Ribosomal silencing factor RsfS</fullName>
    </recommendedName>
</protein>
<dbReference type="GO" id="GO:0005737">
    <property type="term" value="C:cytoplasm"/>
    <property type="evidence" value="ECO:0007669"/>
    <property type="project" value="UniProtKB-SubCell"/>
</dbReference>